<accession>A0A809Y0Y1</accession>
<dbReference type="InterPro" id="IPR013762">
    <property type="entry name" value="Integrase-like_cat_sf"/>
</dbReference>
<sequence>MTRKKRTNGKFVIALDGKTASADPRENLARLARAARDSLSFGAELPFEAESWTIRQETANSRAATLRFTARADIAGRVSHDRMAEPFATFLKSIIRLRETVRPGGPQRHLALVDAARYLYLQLERRGYDPARLETVDFQRAEMAAVREAEEAATRKSKETGKRRRRTLWTPFLVGQNLLRLATVVRDQHLSAASIDYAPRTLPPDYEELRTEQAPDADRLPSRAALDALPRIANEVQDPSDVCMMRTIALLHCAPWRVGELLSLPADCEVLVTPEGRPATFEDLESGEPVRYGLRYKPEKSPDGTPDTKWIPTAAIPLVRRALEDLRKHSAGSREIAAYMEQNPDRAWLPERFREQERLSIDDVAAILERSRNAAYDWLNANGIPIRRQHVITRELEQSLSSNRHSFKAREKGLNERVLTLLAKQAPAEIEVDNLKGMVGVGDVHRWLRNKRVEVHEESVSRDDLERRILEMNRLTTDFEWKLSECLFLFPKLFFWRERPFRSVVALLNNDQLRFFMTGEKDAQAEGRRKYGIFKRMGFTEPDGTDIHITSHMFRRWLATLALQREMSAEQVRIWLGHEHVRGQGPYDGRTPVELAEEARQAIRSGMAKGAVAEIAAAKEPRDRDAFLESVVAAVHITPYGMCVRDWTFSPCVRHGACVACEKHAIEKGQPAHRAEIARSLRENQILLDRAMAQAEEGQDGADKHAWHLYREVAVLEATLRVHDDPSIADGTLHQLDVAAVLAEAEREVQE</sequence>
<evidence type="ECO:0000256" key="1">
    <source>
        <dbReference type="ARBA" id="ARBA00023172"/>
    </source>
</evidence>
<protein>
    <recommendedName>
        <fullName evidence="3">Integrase</fullName>
    </recommendedName>
</protein>
<evidence type="ECO:0000313" key="2">
    <source>
        <dbReference type="EMBL" id="BCE33627.1"/>
    </source>
</evidence>
<dbReference type="SUPFAM" id="SSF56349">
    <property type="entry name" value="DNA breaking-rejoining enzymes"/>
    <property type="match status" value="1"/>
</dbReference>
<proteinExistence type="predicted"/>
<name>A0A809Y0Y1_9BRAD</name>
<dbReference type="AlphaFoldDB" id="A0A809Y0Y1"/>
<dbReference type="InterPro" id="IPR011010">
    <property type="entry name" value="DNA_brk_join_enz"/>
</dbReference>
<dbReference type="GO" id="GO:0006310">
    <property type="term" value="P:DNA recombination"/>
    <property type="evidence" value="ECO:0007669"/>
    <property type="project" value="UniProtKB-KW"/>
</dbReference>
<keyword evidence="1" id="KW-0233">DNA recombination</keyword>
<reference evidence="2" key="1">
    <citation type="submission" date="2020-05" db="EMBL/GenBank/DDBJ databases">
        <title>Complete genome sequence of Bradyrhizobium diazoefficiens XF2 isolated from soybean nodule.</title>
        <authorList>
            <person name="Noda R."/>
            <person name="Kakizaki K."/>
            <person name="Minamisawa K."/>
        </authorList>
    </citation>
    <scope>NUCLEOTIDE SEQUENCE</scope>
    <source>
        <strain evidence="2">XF2</strain>
    </source>
</reference>
<dbReference type="GO" id="GO:0015074">
    <property type="term" value="P:DNA integration"/>
    <property type="evidence" value="ECO:0007669"/>
    <property type="project" value="InterPro"/>
</dbReference>
<dbReference type="GO" id="GO:0003677">
    <property type="term" value="F:DNA binding"/>
    <property type="evidence" value="ECO:0007669"/>
    <property type="project" value="InterPro"/>
</dbReference>
<organism evidence="2">
    <name type="scientific">Bradyrhizobium diazoefficiens</name>
    <dbReference type="NCBI Taxonomy" id="1355477"/>
    <lineage>
        <taxon>Bacteria</taxon>
        <taxon>Pseudomonadati</taxon>
        <taxon>Pseudomonadota</taxon>
        <taxon>Alphaproteobacteria</taxon>
        <taxon>Hyphomicrobiales</taxon>
        <taxon>Nitrobacteraceae</taxon>
        <taxon>Bradyrhizobium</taxon>
    </lineage>
</organism>
<dbReference type="Gene3D" id="1.10.443.10">
    <property type="entry name" value="Intergrase catalytic core"/>
    <property type="match status" value="1"/>
</dbReference>
<dbReference type="EMBL" id="AP023092">
    <property type="protein sequence ID" value="BCE33627.1"/>
    <property type="molecule type" value="Genomic_DNA"/>
</dbReference>
<gene>
    <name evidence="2" type="ORF">XF2B_73960</name>
</gene>
<evidence type="ECO:0008006" key="3">
    <source>
        <dbReference type="Google" id="ProtNLM"/>
    </source>
</evidence>